<keyword evidence="3" id="KW-0547">Nucleotide-binding</keyword>
<evidence type="ECO:0000256" key="3">
    <source>
        <dbReference type="ARBA" id="ARBA00022741"/>
    </source>
</evidence>
<dbReference type="SMART" id="SM00220">
    <property type="entry name" value="S_TKc"/>
    <property type="match status" value="1"/>
</dbReference>
<name>A0A2G5S8U4_9PELO</name>
<keyword evidence="10" id="KW-1185">Reference proteome</keyword>
<accession>A0A2G5S8U4</accession>
<dbReference type="GO" id="GO:0005524">
    <property type="term" value="F:ATP binding"/>
    <property type="evidence" value="ECO:0007669"/>
    <property type="project" value="UniProtKB-KW"/>
</dbReference>
<dbReference type="EMBL" id="PDUG01000076">
    <property type="protein sequence ID" value="PIC11514.1"/>
    <property type="molecule type" value="Genomic_DNA"/>
</dbReference>
<keyword evidence="1" id="KW-0723">Serine/threonine-protein kinase</keyword>
<keyword evidence="2" id="KW-0808">Transferase</keyword>
<proteinExistence type="inferred from homology"/>
<keyword evidence="4" id="KW-0418">Kinase</keyword>
<dbReference type="PROSITE" id="PS50011">
    <property type="entry name" value="PROTEIN_KINASE_DOM"/>
    <property type="match status" value="1"/>
</dbReference>
<evidence type="ECO:0000313" key="10">
    <source>
        <dbReference type="Proteomes" id="UP000230233"/>
    </source>
</evidence>
<reference evidence="10" key="1">
    <citation type="submission" date="2017-10" db="EMBL/GenBank/DDBJ databases">
        <title>Rapid genome shrinkage in a self-fertile nematode reveals novel sperm competition proteins.</title>
        <authorList>
            <person name="Yin D."/>
            <person name="Schwarz E.M."/>
            <person name="Thomas C.G."/>
            <person name="Felde R.L."/>
            <person name="Korf I.F."/>
            <person name="Cutter A.D."/>
            <person name="Schartner C.M."/>
            <person name="Ralston E.J."/>
            <person name="Meyer B.J."/>
            <person name="Haag E.S."/>
        </authorList>
    </citation>
    <scope>NUCLEOTIDE SEQUENCE [LARGE SCALE GENOMIC DNA]</scope>
    <source>
        <strain evidence="10">JU1422</strain>
    </source>
</reference>
<comment type="similarity">
    <text evidence="6">Belongs to the protein kinase superfamily. CMGC Ser/Thr protein kinase family. Lammer subfamily.</text>
</comment>
<comment type="caution">
    <text evidence="8">The sequence shown here is derived from an EMBL/GenBank/DDBJ whole genome shotgun (WGS) entry which is preliminary data.</text>
</comment>
<dbReference type="Proteomes" id="UP000230233">
    <property type="component" value="Chromosome X"/>
</dbReference>
<dbReference type="Gene3D" id="1.10.510.10">
    <property type="entry name" value="Transferase(Phosphotransferase) domain 1"/>
    <property type="match status" value="1"/>
</dbReference>
<dbReference type="InterPro" id="IPR000719">
    <property type="entry name" value="Prot_kinase_dom"/>
</dbReference>
<evidence type="ECO:0000256" key="1">
    <source>
        <dbReference type="ARBA" id="ARBA00022527"/>
    </source>
</evidence>
<organism evidence="8 10">
    <name type="scientific">Caenorhabditis nigoni</name>
    <dbReference type="NCBI Taxonomy" id="1611254"/>
    <lineage>
        <taxon>Eukaryota</taxon>
        <taxon>Metazoa</taxon>
        <taxon>Ecdysozoa</taxon>
        <taxon>Nematoda</taxon>
        <taxon>Chromadorea</taxon>
        <taxon>Rhabditida</taxon>
        <taxon>Rhabditina</taxon>
        <taxon>Rhabditomorpha</taxon>
        <taxon>Rhabditoidea</taxon>
        <taxon>Rhabditidae</taxon>
        <taxon>Peloderinae</taxon>
        <taxon>Caenorhabditis</taxon>
    </lineage>
</organism>
<evidence type="ECO:0000259" key="7">
    <source>
        <dbReference type="PROSITE" id="PS50011"/>
    </source>
</evidence>
<keyword evidence="5" id="KW-0067">ATP-binding</keyword>
<evidence type="ECO:0000256" key="5">
    <source>
        <dbReference type="ARBA" id="ARBA00022840"/>
    </source>
</evidence>
<sequence>MLSTAKVYNAQCHSAYSGRPRRYVCIREPAASLPAWLSDVTKVKLQKQRFTREYINQRIKSYNYNNIMQRPLVPPAKKNATLLYADSLEAAMQKDGQQSPGYEYEPVGLDKKVHPAVLKLWTGEEYKVRGVFGLGGFSIAYRVRDQNGQLYAAKVISQRPYSTHCELNTLRKIKENSHPNLLLLHSVGRLTNPPPGYTNEVIITEACGPSIKEIMLKARRETGNTAPCSFSMDNIKRIGRKVGEAMLHLEKLNLYHLDLKTSNVVFTSNVKYELDLNLTQTIITMSDFDIKVIDYGTSLTHSKPGHPKPVMLVQPRNMRAPEVFMSLPHNEKSDVWSMGCLMAELYTGKLLFCSNNIVPDSQKEQSHFETMISIMNTSVPIEMVKDPIEMVKEFPCHRYTGIFVFPTFHYRNL</sequence>
<dbReference type="Gene3D" id="3.30.200.20">
    <property type="entry name" value="Phosphorylase Kinase, domain 1"/>
    <property type="match status" value="1"/>
</dbReference>
<gene>
    <name evidence="9" type="primary">Cnig_chr_X.g26605</name>
    <name evidence="9" type="ORF">B9Z55_026605</name>
    <name evidence="8" type="ORF">B9Z55_029036</name>
</gene>
<dbReference type="EMBL" id="PDUG01000006">
    <property type="protein sequence ID" value="PIC21949.1"/>
    <property type="molecule type" value="Genomic_DNA"/>
</dbReference>
<dbReference type="Pfam" id="PF00069">
    <property type="entry name" value="Pkinase"/>
    <property type="match status" value="1"/>
</dbReference>
<evidence type="ECO:0000256" key="4">
    <source>
        <dbReference type="ARBA" id="ARBA00022777"/>
    </source>
</evidence>
<dbReference type="GO" id="GO:0004674">
    <property type="term" value="F:protein serine/threonine kinase activity"/>
    <property type="evidence" value="ECO:0007669"/>
    <property type="project" value="UniProtKB-KW"/>
</dbReference>
<dbReference type="PANTHER" id="PTHR45646:SF8">
    <property type="entry name" value="PROTEIN KINASE DOMAIN-CONTAINING PROTEIN"/>
    <property type="match status" value="1"/>
</dbReference>
<dbReference type="AlphaFoldDB" id="A0A2G5S8U4"/>
<dbReference type="SUPFAM" id="SSF56112">
    <property type="entry name" value="Protein kinase-like (PK-like)"/>
    <property type="match status" value="1"/>
</dbReference>
<feature type="domain" description="Protein kinase" evidence="7">
    <location>
        <begin position="126"/>
        <end position="413"/>
    </location>
</feature>
<dbReference type="InterPro" id="IPR051175">
    <property type="entry name" value="CLK_kinases"/>
</dbReference>
<protein>
    <recommendedName>
        <fullName evidence="7">Protein kinase domain-containing protein</fullName>
    </recommendedName>
</protein>
<dbReference type="InterPro" id="IPR008271">
    <property type="entry name" value="Ser/Thr_kinase_AS"/>
</dbReference>
<dbReference type="GO" id="GO:0005634">
    <property type="term" value="C:nucleus"/>
    <property type="evidence" value="ECO:0007669"/>
    <property type="project" value="TreeGrafter"/>
</dbReference>
<evidence type="ECO:0000256" key="2">
    <source>
        <dbReference type="ARBA" id="ARBA00022679"/>
    </source>
</evidence>
<dbReference type="PANTHER" id="PTHR45646">
    <property type="entry name" value="SERINE/THREONINE-PROTEIN KINASE DOA-RELATED"/>
    <property type="match status" value="1"/>
</dbReference>
<dbReference type="PROSITE" id="PS00108">
    <property type="entry name" value="PROTEIN_KINASE_ST"/>
    <property type="match status" value="1"/>
</dbReference>
<dbReference type="InterPro" id="IPR011009">
    <property type="entry name" value="Kinase-like_dom_sf"/>
</dbReference>
<evidence type="ECO:0000313" key="9">
    <source>
        <dbReference type="EMBL" id="PIC21949.1"/>
    </source>
</evidence>
<dbReference type="OrthoDB" id="5979581at2759"/>
<evidence type="ECO:0000256" key="6">
    <source>
        <dbReference type="ARBA" id="ARBA00037966"/>
    </source>
</evidence>
<reference evidence="8" key="2">
    <citation type="journal article" date="2018" name="Science">
        <title>Rapid genome shrinkage in a self-fertile nematode reveals sperm competition proteins.</title>
        <authorList>
            <person name="Yin D."/>
            <person name="Schwarz E.M."/>
            <person name="Thomas C.G."/>
            <person name="Felde R.L."/>
            <person name="Korf I.F."/>
            <person name="Cutter A.D."/>
            <person name="Schartner C.M."/>
            <person name="Ralston E.J."/>
            <person name="Meyer B.J."/>
            <person name="Haag E.S."/>
        </authorList>
    </citation>
    <scope>NUCLEOTIDE SEQUENCE</scope>
    <source>
        <strain evidence="8">JU1422</strain>
    </source>
</reference>
<evidence type="ECO:0000313" key="8">
    <source>
        <dbReference type="EMBL" id="PIC11514.1"/>
    </source>
</evidence>
<dbReference type="GO" id="GO:0043484">
    <property type="term" value="P:regulation of RNA splicing"/>
    <property type="evidence" value="ECO:0007669"/>
    <property type="project" value="TreeGrafter"/>
</dbReference>